<dbReference type="Pfam" id="PF22513">
    <property type="entry name" value="FitA-like_RHH"/>
    <property type="match status" value="1"/>
</dbReference>
<reference evidence="3 4" key="1">
    <citation type="submission" date="2020-08" db="EMBL/GenBank/DDBJ databases">
        <title>A Genomic Blueprint of the Chicken Gut Microbiome.</title>
        <authorList>
            <person name="Gilroy R."/>
            <person name="Ravi A."/>
            <person name="Getino M."/>
            <person name="Pursley I."/>
            <person name="Horton D.L."/>
            <person name="Alikhan N.-F."/>
            <person name="Baker D."/>
            <person name="Gharbi K."/>
            <person name="Hall N."/>
            <person name="Watson M."/>
            <person name="Adriaenssens E.M."/>
            <person name="Foster-Nyarko E."/>
            <person name="Jarju S."/>
            <person name="Secka A."/>
            <person name="Antonio M."/>
            <person name="Oren A."/>
            <person name="Chaudhuri R."/>
            <person name="La Ragione R.M."/>
            <person name="Hildebrand F."/>
            <person name="Pallen M.J."/>
        </authorList>
    </citation>
    <scope>NUCLEOTIDE SEQUENCE [LARGE SCALE GENOMIC DNA]</scope>
    <source>
        <strain evidence="3 4">Sa1BUA1</strain>
    </source>
</reference>
<dbReference type="EMBL" id="JACSPO010000001">
    <property type="protein sequence ID" value="MBD8061005.1"/>
    <property type="molecule type" value="Genomic_DNA"/>
</dbReference>
<dbReference type="Proteomes" id="UP000661894">
    <property type="component" value="Unassembled WGS sequence"/>
</dbReference>
<accession>A0ABR8YY77</accession>
<proteinExistence type="predicted"/>
<evidence type="ECO:0000313" key="4">
    <source>
        <dbReference type="Proteomes" id="UP000661894"/>
    </source>
</evidence>
<protein>
    <recommendedName>
        <fullName evidence="2">Antitoxin FitA-like ribbon-helix-helix domain-containing protein</fullName>
    </recommendedName>
</protein>
<feature type="domain" description="Antitoxin FitA-like ribbon-helix-helix" evidence="2">
    <location>
        <begin position="2"/>
        <end position="36"/>
    </location>
</feature>
<feature type="region of interest" description="Disordered" evidence="1">
    <location>
        <begin position="52"/>
        <end position="76"/>
    </location>
</feature>
<sequence>MPSIQIKNVPERTHAILRRRAAESHQSLQEYLLSRLVEDADTPTLDEVLHRAGGRSGGSVPLADAVEQLGLERARR</sequence>
<comment type="caution">
    <text evidence="3">The sequence shown here is derived from an EMBL/GenBank/DDBJ whole genome shotgun (WGS) entry which is preliminary data.</text>
</comment>
<dbReference type="InterPro" id="IPR010985">
    <property type="entry name" value="Ribbon_hlx_hlx"/>
</dbReference>
<organism evidence="3 4">
    <name type="scientific">Oceanitalea stevensii</name>
    <dbReference type="NCBI Taxonomy" id="2763072"/>
    <lineage>
        <taxon>Bacteria</taxon>
        <taxon>Bacillati</taxon>
        <taxon>Actinomycetota</taxon>
        <taxon>Actinomycetes</taxon>
        <taxon>Micrococcales</taxon>
        <taxon>Bogoriellaceae</taxon>
        <taxon>Georgenia</taxon>
    </lineage>
</organism>
<evidence type="ECO:0000256" key="1">
    <source>
        <dbReference type="SAM" id="MobiDB-lite"/>
    </source>
</evidence>
<keyword evidence="4" id="KW-1185">Reference proteome</keyword>
<dbReference type="SUPFAM" id="SSF47598">
    <property type="entry name" value="Ribbon-helix-helix"/>
    <property type="match status" value="1"/>
</dbReference>
<gene>
    <name evidence="3" type="ORF">H9624_01550</name>
</gene>
<evidence type="ECO:0000313" key="3">
    <source>
        <dbReference type="EMBL" id="MBD8061005.1"/>
    </source>
</evidence>
<dbReference type="InterPro" id="IPR053853">
    <property type="entry name" value="FitA-like_RHH"/>
</dbReference>
<name>A0ABR8YY77_9MICO</name>
<evidence type="ECO:0000259" key="2">
    <source>
        <dbReference type="Pfam" id="PF22513"/>
    </source>
</evidence>
<dbReference type="RefSeq" id="WP_251838150.1">
    <property type="nucleotide sequence ID" value="NZ_JACSPO010000001.1"/>
</dbReference>